<reference evidence="2" key="1">
    <citation type="submission" date="2019-08" db="EMBL/GenBank/DDBJ databases">
        <authorList>
            <person name="Kucharzyk K."/>
            <person name="Murdoch R.W."/>
            <person name="Higgins S."/>
            <person name="Loffler F."/>
        </authorList>
    </citation>
    <scope>NUCLEOTIDE SEQUENCE</scope>
</reference>
<feature type="compositionally biased region" description="Basic and acidic residues" evidence="1">
    <location>
        <begin position="58"/>
        <end position="76"/>
    </location>
</feature>
<organism evidence="2">
    <name type="scientific">bioreactor metagenome</name>
    <dbReference type="NCBI Taxonomy" id="1076179"/>
    <lineage>
        <taxon>unclassified sequences</taxon>
        <taxon>metagenomes</taxon>
        <taxon>ecological metagenomes</taxon>
    </lineage>
</organism>
<evidence type="ECO:0000313" key="2">
    <source>
        <dbReference type="EMBL" id="MPL91570.1"/>
    </source>
</evidence>
<sequence>MQRRLGQKRAEMQEEIGQRQPEQLLLGSLAIGLGSSFGTTEDPPGTGEEAQVQPRRYGQIDRPADRRQPERKRGRDQQQGIAEDMVARDAPAMRLGQHRDAGAAVVRLDEERQRPEMRRRPHEDQREHQKAFKRDAARRHRPADHRREGPGGAADHDVLRRRALQPDRVDHHVEEDGEGQQRRGDAIRHHRQKPDRQPRKRQPDRQRLARGHPPRRDRPAGGALHLGVDVGIPPHVQRARGATAHRDAGNRHRAAQRIKVARRDQHADERGEDHKRHHPRLQQHDVIARAGRARRPLGAGRIGDLLRPHVHLPLLVPQRTGVGA</sequence>
<feature type="compositionally biased region" description="Basic and acidic residues" evidence="1">
    <location>
        <begin position="145"/>
        <end position="187"/>
    </location>
</feature>
<gene>
    <name evidence="2" type="ORF">SDC9_37645</name>
</gene>
<evidence type="ECO:0000256" key="1">
    <source>
        <dbReference type="SAM" id="MobiDB-lite"/>
    </source>
</evidence>
<accession>A0A644VK36</accession>
<dbReference type="EMBL" id="VSSQ01000333">
    <property type="protein sequence ID" value="MPL91570.1"/>
    <property type="molecule type" value="Genomic_DNA"/>
</dbReference>
<comment type="caution">
    <text evidence="2">The sequence shown here is derived from an EMBL/GenBank/DDBJ whole genome shotgun (WGS) entry which is preliminary data.</text>
</comment>
<feature type="compositionally biased region" description="Low complexity" evidence="1">
    <location>
        <begin position="24"/>
        <end position="36"/>
    </location>
</feature>
<feature type="region of interest" description="Disordered" evidence="1">
    <location>
        <begin position="1"/>
        <end position="227"/>
    </location>
</feature>
<name>A0A644VK36_9ZZZZ</name>
<feature type="region of interest" description="Disordered" evidence="1">
    <location>
        <begin position="241"/>
        <end position="279"/>
    </location>
</feature>
<protein>
    <submittedName>
        <fullName evidence="2">Uncharacterized protein</fullName>
    </submittedName>
</protein>
<feature type="compositionally biased region" description="Basic and acidic residues" evidence="1">
    <location>
        <begin position="194"/>
        <end position="207"/>
    </location>
</feature>
<proteinExistence type="predicted"/>
<feature type="compositionally biased region" description="Basic residues" evidence="1">
    <location>
        <begin position="251"/>
        <end position="260"/>
    </location>
</feature>
<feature type="compositionally biased region" description="Basic and acidic residues" evidence="1">
    <location>
        <begin position="261"/>
        <end position="274"/>
    </location>
</feature>
<feature type="compositionally biased region" description="Basic and acidic residues" evidence="1">
    <location>
        <begin position="97"/>
        <end position="135"/>
    </location>
</feature>
<dbReference type="AlphaFoldDB" id="A0A644VK36"/>